<evidence type="ECO:0000313" key="2">
    <source>
        <dbReference type="Proteomes" id="UP000011693"/>
    </source>
</evidence>
<dbReference type="PATRIC" id="fig|1227492.4.peg.2639"/>
<reference evidence="1 2" key="1">
    <citation type="journal article" date="2014" name="PLoS Genet.">
        <title>Phylogenetically driven sequencing of extremely halophilic archaea reveals strategies for static and dynamic osmo-response.</title>
        <authorList>
            <person name="Becker E.A."/>
            <person name="Seitzer P.M."/>
            <person name="Tritt A."/>
            <person name="Larsen D."/>
            <person name="Krusor M."/>
            <person name="Yao A.I."/>
            <person name="Wu D."/>
            <person name="Madern D."/>
            <person name="Eisen J.A."/>
            <person name="Darling A.E."/>
            <person name="Facciotti M.T."/>
        </authorList>
    </citation>
    <scope>NUCLEOTIDE SEQUENCE [LARGE SCALE GENOMIC DNA]</scope>
    <source>
        <strain evidence="1 2">JCM 10990</strain>
    </source>
</reference>
<comment type="caution">
    <text evidence="1">The sequence shown here is derived from an EMBL/GenBank/DDBJ whole genome shotgun (WGS) entry which is preliminary data.</text>
</comment>
<dbReference type="Proteomes" id="UP000011693">
    <property type="component" value="Unassembled WGS sequence"/>
</dbReference>
<sequence>MGDIDVAIGVDTDCVAGWLGSYGGEDSLADLSRGLSAGSEGVLRLLTLFEEFIRYVKSHERAEFVALETVAETFRADPSVYECEGEYI</sequence>
<dbReference type="AlphaFoldDB" id="M0AGE0"/>
<protein>
    <submittedName>
        <fullName evidence="1">Polysaccharide deacetylase</fullName>
    </submittedName>
</protein>
<dbReference type="STRING" id="1227492.C482_13314"/>
<dbReference type="PANTHER" id="PTHR47561:SF1">
    <property type="entry name" value="POLYSACCHARIDE DEACETYLASE FAMILY PROTEIN (AFU_ORTHOLOGUE AFUA_6G05030)"/>
    <property type="match status" value="1"/>
</dbReference>
<dbReference type="EMBL" id="AOIN01000067">
    <property type="protein sequence ID" value="ELY97604.1"/>
    <property type="molecule type" value="Genomic_DNA"/>
</dbReference>
<keyword evidence="2" id="KW-1185">Reference proteome</keyword>
<name>M0AGE0_9EURY</name>
<organism evidence="1 2">
    <name type="scientific">Natrialba chahannaoensis JCM 10990</name>
    <dbReference type="NCBI Taxonomy" id="1227492"/>
    <lineage>
        <taxon>Archaea</taxon>
        <taxon>Methanobacteriati</taxon>
        <taxon>Methanobacteriota</taxon>
        <taxon>Stenosarchaea group</taxon>
        <taxon>Halobacteria</taxon>
        <taxon>Halobacteriales</taxon>
        <taxon>Natrialbaceae</taxon>
        <taxon>Natrialba</taxon>
    </lineage>
</organism>
<dbReference type="PANTHER" id="PTHR47561">
    <property type="entry name" value="POLYSACCHARIDE DEACETYLASE FAMILY PROTEIN (AFU_ORTHOLOGUE AFUA_6G05030)"/>
    <property type="match status" value="1"/>
</dbReference>
<accession>M0AGE0</accession>
<proteinExistence type="predicted"/>
<gene>
    <name evidence="1" type="ORF">C482_13314</name>
</gene>
<evidence type="ECO:0000313" key="1">
    <source>
        <dbReference type="EMBL" id="ELY97604.1"/>
    </source>
</evidence>